<dbReference type="PANTHER" id="PTHR45953:SF1">
    <property type="entry name" value="IDURONATE 2-SULFATASE"/>
    <property type="match status" value="1"/>
</dbReference>
<dbReference type="Gene3D" id="3.40.720.10">
    <property type="entry name" value="Alkaline Phosphatase, subunit A"/>
    <property type="match status" value="2"/>
</dbReference>
<feature type="signal peptide" evidence="7">
    <location>
        <begin position="1"/>
        <end position="17"/>
    </location>
</feature>
<evidence type="ECO:0000256" key="1">
    <source>
        <dbReference type="ARBA" id="ARBA00001913"/>
    </source>
</evidence>
<dbReference type="InterPro" id="IPR024607">
    <property type="entry name" value="Sulfatase_CS"/>
</dbReference>
<accession>A0AAJ7BWH2</accession>
<dbReference type="CTD" id="3423"/>
<keyword evidence="4 7" id="KW-0732">Signal</keyword>
<keyword evidence="9" id="KW-1185">Reference proteome</keyword>
<feature type="domain" description="Sulfatase N-terminal" evidence="8">
    <location>
        <begin position="19"/>
        <end position="351"/>
    </location>
</feature>
<gene>
    <name evidence="10" type="primary">LOC107268146</name>
</gene>
<evidence type="ECO:0000256" key="2">
    <source>
        <dbReference type="ARBA" id="ARBA00008779"/>
    </source>
</evidence>
<evidence type="ECO:0000256" key="4">
    <source>
        <dbReference type="ARBA" id="ARBA00022729"/>
    </source>
</evidence>
<dbReference type="Proteomes" id="UP000694920">
    <property type="component" value="Unplaced"/>
</dbReference>
<dbReference type="AlphaFoldDB" id="A0AAJ7BWH2"/>
<dbReference type="InterPro" id="IPR000917">
    <property type="entry name" value="Sulfatase_N"/>
</dbReference>
<comment type="cofactor">
    <cofactor evidence="1">
        <name>Ca(2+)</name>
        <dbReference type="ChEBI" id="CHEBI:29108"/>
    </cofactor>
</comment>
<evidence type="ECO:0000313" key="10">
    <source>
        <dbReference type="RefSeq" id="XP_015596110.1"/>
    </source>
</evidence>
<proteinExistence type="inferred from homology"/>
<dbReference type="CDD" id="cd16030">
    <property type="entry name" value="iduronate-2-sulfatase"/>
    <property type="match status" value="1"/>
</dbReference>
<dbReference type="GO" id="GO:0004423">
    <property type="term" value="F:iduronate-2-sulfatase activity"/>
    <property type="evidence" value="ECO:0007669"/>
    <property type="project" value="InterPro"/>
</dbReference>
<evidence type="ECO:0000259" key="8">
    <source>
        <dbReference type="Pfam" id="PF00884"/>
    </source>
</evidence>
<keyword evidence="5" id="KW-0378">Hydrolase</keyword>
<dbReference type="PANTHER" id="PTHR45953">
    <property type="entry name" value="IDURONATE 2-SULFATASE"/>
    <property type="match status" value="1"/>
</dbReference>
<dbReference type="GO" id="GO:0005737">
    <property type="term" value="C:cytoplasm"/>
    <property type="evidence" value="ECO:0007669"/>
    <property type="project" value="TreeGrafter"/>
</dbReference>
<organism evidence="9 10">
    <name type="scientific">Cephus cinctus</name>
    <name type="common">Wheat stem sawfly</name>
    <dbReference type="NCBI Taxonomy" id="211228"/>
    <lineage>
        <taxon>Eukaryota</taxon>
        <taxon>Metazoa</taxon>
        <taxon>Ecdysozoa</taxon>
        <taxon>Arthropoda</taxon>
        <taxon>Hexapoda</taxon>
        <taxon>Insecta</taxon>
        <taxon>Pterygota</taxon>
        <taxon>Neoptera</taxon>
        <taxon>Endopterygota</taxon>
        <taxon>Hymenoptera</taxon>
        <taxon>Cephoidea</taxon>
        <taxon>Cephidae</taxon>
        <taxon>Cephus</taxon>
    </lineage>
</organism>
<feature type="chain" id="PRO_5042469681" evidence="7">
    <location>
        <begin position="18"/>
        <end position="614"/>
    </location>
</feature>
<dbReference type="GeneID" id="107268146"/>
<evidence type="ECO:0000256" key="5">
    <source>
        <dbReference type="ARBA" id="ARBA00022801"/>
    </source>
</evidence>
<dbReference type="PROSITE" id="PS00523">
    <property type="entry name" value="SULFATASE_1"/>
    <property type="match status" value="1"/>
</dbReference>
<evidence type="ECO:0000256" key="7">
    <source>
        <dbReference type="SAM" id="SignalP"/>
    </source>
</evidence>
<keyword evidence="6" id="KW-0106">Calcium</keyword>
<reference evidence="10" key="1">
    <citation type="submission" date="2025-08" db="UniProtKB">
        <authorList>
            <consortium name="RefSeq"/>
        </authorList>
    </citation>
    <scope>IDENTIFICATION</scope>
</reference>
<comment type="similarity">
    <text evidence="2">Belongs to the sulfatase family.</text>
</comment>
<dbReference type="PROSITE" id="PS00149">
    <property type="entry name" value="SULFATASE_2"/>
    <property type="match status" value="1"/>
</dbReference>
<name>A0AAJ7BWH2_CEPCN</name>
<evidence type="ECO:0000256" key="3">
    <source>
        <dbReference type="ARBA" id="ARBA00022723"/>
    </source>
</evidence>
<dbReference type="SUPFAM" id="SSF53649">
    <property type="entry name" value="Alkaline phosphatase-like"/>
    <property type="match status" value="1"/>
</dbReference>
<dbReference type="RefSeq" id="XP_015596110.1">
    <property type="nucleotide sequence ID" value="XM_015740624.2"/>
</dbReference>
<dbReference type="KEGG" id="ccin:107268146"/>
<dbReference type="GO" id="GO:0046872">
    <property type="term" value="F:metal ion binding"/>
    <property type="evidence" value="ECO:0007669"/>
    <property type="project" value="UniProtKB-KW"/>
</dbReference>
<dbReference type="InterPro" id="IPR035874">
    <property type="entry name" value="IDS"/>
</dbReference>
<protein>
    <submittedName>
        <fullName evidence="10">Iduronate 2-sulfatase</fullName>
    </submittedName>
</protein>
<keyword evidence="3" id="KW-0479">Metal-binding</keyword>
<sequence>MLIQLLLMNSMASVALGRPNFLLIVVDDLRTALGCYGDKNAYTPNIDKLAEQGVVFSQAFAQQSLCAPSRNSFLTGRRPDTLQLYDFYSYWRETVGNFTTLPEHLKNNGYTSVSIGKIFHPGISSNGSDDYPYSWSREPFHPYTNRYKDAPVCSRNGSNSTEAARNLVCPVCLSNMPNGTLPDIETLNVARNFLHQQHHQSPPFLLAVGFQKPHIPLKYPQQYLKHHPLKKFRNLPNYYAWPRNLSSVAYNPWTDLRKREDVESLLLKFPWEKIPVSFARTIIQSYYAAISYIDDLVGLLMEQLTTSSIQKKTIVILTSDHGWSLGEHAEWAKYSNFDVAVHVPLIVSIPSLMFAKYTKNSIRKERNTQINSELRATVEKSPDPIRKFRYASIESMLRKNRGQSRDIRGNAHVRHVESKKVKGVPKIQNKYTTIDSLVELVDVFPTIAELAGVPIPICPKTEYHMGHRKVSTSLSNVCAEGVSFLPLIIRAAGAYQVQNLRWKKAAFSQYPRPGVIPTVKPNSDEPKLNEIKIMGYTVRTNKYRYTAWVKFAHVSKKPQWKEVLAEELYEHDGDPDENINLANFTSFLKRKAQLKTLLIRGWRHALPERLQLQS</sequence>
<evidence type="ECO:0000256" key="6">
    <source>
        <dbReference type="ARBA" id="ARBA00022837"/>
    </source>
</evidence>
<evidence type="ECO:0000313" key="9">
    <source>
        <dbReference type="Proteomes" id="UP000694920"/>
    </source>
</evidence>
<dbReference type="Pfam" id="PF00884">
    <property type="entry name" value="Sulfatase"/>
    <property type="match status" value="1"/>
</dbReference>
<dbReference type="InterPro" id="IPR017850">
    <property type="entry name" value="Alkaline_phosphatase_core_sf"/>
</dbReference>